<dbReference type="AlphaFoldDB" id="A0A8B5Y670"/>
<evidence type="ECO:0000313" key="2">
    <source>
        <dbReference type="Proteomes" id="UP000435910"/>
    </source>
</evidence>
<protein>
    <submittedName>
        <fullName evidence="1">Uncharacterized protein</fullName>
    </submittedName>
</protein>
<gene>
    <name evidence="1" type="ORF">CHCC16736_2215</name>
</gene>
<comment type="caution">
    <text evidence="1">The sequence shown here is derived from an EMBL/GenBank/DDBJ whole genome shotgun (WGS) entry which is preliminary data.</text>
</comment>
<dbReference type="EMBL" id="NILC01000033">
    <property type="protein sequence ID" value="TWL20931.1"/>
    <property type="molecule type" value="Genomic_DNA"/>
</dbReference>
<evidence type="ECO:0000313" key="1">
    <source>
        <dbReference type="EMBL" id="TWL20931.1"/>
    </source>
</evidence>
<dbReference type="Proteomes" id="UP000435910">
    <property type="component" value="Unassembled WGS sequence"/>
</dbReference>
<sequence>MGDEILFFVMISQNGVCYGMKIAEKKRLHKMNVRDLQ</sequence>
<accession>A0A8B5Y670</accession>
<proteinExistence type="predicted"/>
<reference evidence="1 2" key="1">
    <citation type="submission" date="2019-06" db="EMBL/GenBank/DDBJ databases">
        <title>Genome sequence analysis of &gt;100 Bacillus licheniformis strains suggests intrinsic resistance to this species.</title>
        <authorList>
            <person name="Wels M."/>
            <person name="Siezen R.J."/>
            <person name="Johansen E."/>
            <person name="Stuer-Lauridsen B."/>
            <person name="Bjerre K."/>
            <person name="Nielsen B.K.K."/>
        </authorList>
    </citation>
    <scope>NUCLEOTIDE SEQUENCE [LARGE SCALE GENOMIC DNA]</scope>
    <source>
        <strain evidence="1 2">BAC-16736</strain>
    </source>
</reference>
<name>A0A8B5Y670_BACLI</name>
<organism evidence="1 2">
    <name type="scientific">Bacillus licheniformis</name>
    <dbReference type="NCBI Taxonomy" id="1402"/>
    <lineage>
        <taxon>Bacteria</taxon>
        <taxon>Bacillati</taxon>
        <taxon>Bacillota</taxon>
        <taxon>Bacilli</taxon>
        <taxon>Bacillales</taxon>
        <taxon>Bacillaceae</taxon>
        <taxon>Bacillus</taxon>
    </lineage>
</organism>